<dbReference type="KEGG" id="tti:THITH_05235"/>
<dbReference type="AlphaFoldDB" id="W0DN01"/>
<proteinExistence type="predicted"/>
<keyword evidence="1" id="KW-0732">Signal</keyword>
<keyword evidence="3" id="KW-1185">Reference proteome</keyword>
<sequence>MPTLVWVGVLGLLAFAFTAQPAQAEVREHILLARQVGLSMTQGLVILIGHETTHVRQQSPCRYSGHLVLYDHTHPENPTQVGDPVPFSLAAGQSIAIPEVQPIWSHQPHRDSEISQAVFEIRLVSERWPPASCGNLGVTVFGWDANTKATVFQAGGSVEWPPASIPGGRVQQVSLGFLGLGPRQTGRVHLAEWTDFNTHDPGIPQATRCDFSGEIIAETIPEAGSPDARPSFRQGYPVKWVEPSTAFPVARSAIVDITPSESADSRSELQLTFAFNSTQPSVCLDLLSGSLQVVDTSTSETRTHSSFKGKYRPQFYLRSLNID</sequence>
<feature type="signal peptide" evidence="1">
    <location>
        <begin position="1"/>
        <end position="24"/>
    </location>
</feature>
<dbReference type="HOGENOM" id="CLU_860356_0_0_6"/>
<evidence type="ECO:0000313" key="3">
    <source>
        <dbReference type="Proteomes" id="UP000005289"/>
    </source>
</evidence>
<feature type="chain" id="PRO_5004786919" evidence="1">
    <location>
        <begin position="25"/>
        <end position="323"/>
    </location>
</feature>
<dbReference type="EMBL" id="CP007029">
    <property type="protein sequence ID" value="AHE99969.1"/>
    <property type="molecule type" value="Genomic_DNA"/>
</dbReference>
<dbReference type="Proteomes" id="UP000005289">
    <property type="component" value="Chromosome"/>
</dbReference>
<gene>
    <name evidence="2" type="ORF">THITH_05235</name>
</gene>
<name>W0DN01_9GAMM</name>
<accession>W0DN01</accession>
<evidence type="ECO:0000256" key="1">
    <source>
        <dbReference type="SAM" id="SignalP"/>
    </source>
</evidence>
<protein>
    <submittedName>
        <fullName evidence="2">Uncharacterized protein</fullName>
    </submittedName>
</protein>
<evidence type="ECO:0000313" key="2">
    <source>
        <dbReference type="EMBL" id="AHE99969.1"/>
    </source>
</evidence>
<organism evidence="2 3">
    <name type="scientific">Thioalkalivibrio paradoxus ARh 1</name>
    <dbReference type="NCBI Taxonomy" id="713585"/>
    <lineage>
        <taxon>Bacteria</taxon>
        <taxon>Pseudomonadati</taxon>
        <taxon>Pseudomonadota</taxon>
        <taxon>Gammaproteobacteria</taxon>
        <taxon>Chromatiales</taxon>
        <taxon>Ectothiorhodospiraceae</taxon>
        <taxon>Thioalkalivibrio</taxon>
    </lineage>
</organism>
<reference evidence="2 3" key="1">
    <citation type="submission" date="2013-12" db="EMBL/GenBank/DDBJ databases">
        <authorList>
            <consortium name="DOE Joint Genome Institute"/>
            <person name="Muyzer G."/>
            <person name="Huntemann M."/>
            <person name="Han J."/>
            <person name="Chen A."/>
            <person name="Kyrpides N."/>
            <person name="Mavromatis K."/>
            <person name="Markowitz V."/>
            <person name="Palaniappan K."/>
            <person name="Ivanova N."/>
            <person name="Schaumberg A."/>
            <person name="Pati A."/>
            <person name="Liolios K."/>
            <person name="Nordberg H.P."/>
            <person name="Cantor M.N."/>
            <person name="Hua S.X."/>
            <person name="Woyke T."/>
        </authorList>
    </citation>
    <scope>NUCLEOTIDE SEQUENCE [LARGE SCALE GENOMIC DNA]</scope>
    <source>
        <strain evidence="2 3">ARh 1</strain>
    </source>
</reference>